<evidence type="ECO:0000256" key="13">
    <source>
        <dbReference type="ARBA" id="ARBA00023204"/>
    </source>
</evidence>
<dbReference type="Gene3D" id="3.30.160.60">
    <property type="entry name" value="Classic Zinc Finger"/>
    <property type="match status" value="1"/>
</dbReference>
<feature type="region of interest" description="Disordered" evidence="18">
    <location>
        <begin position="312"/>
        <end position="333"/>
    </location>
</feature>
<dbReference type="Gene3D" id="3.30.40.10">
    <property type="entry name" value="Zinc/RING finger domain, C3HC4 (zinc finger)"/>
    <property type="match status" value="1"/>
</dbReference>
<dbReference type="PROSITE" id="PS50800">
    <property type="entry name" value="SAP"/>
    <property type="match status" value="1"/>
</dbReference>
<feature type="region of interest" description="Disordered" evidence="18">
    <location>
        <begin position="359"/>
        <end position="415"/>
    </location>
</feature>
<dbReference type="InterPro" id="IPR039577">
    <property type="entry name" value="Rad18"/>
</dbReference>
<protein>
    <recommendedName>
        <fullName evidence="5">RING-type E3 ubiquitin transferase</fullName>
        <ecNumber evidence="5">2.3.2.27</ecNumber>
    </recommendedName>
    <alternativeName>
        <fullName evidence="15">RING-type E3 ubiquitin transferase RAD18</fullName>
    </alternativeName>
</protein>
<feature type="compositionally biased region" description="Basic and acidic residues" evidence="18">
    <location>
        <begin position="365"/>
        <end position="399"/>
    </location>
</feature>
<dbReference type="Proteomes" id="UP001652622">
    <property type="component" value="Unplaced"/>
</dbReference>
<comment type="subcellular location">
    <subcellularLocation>
        <location evidence="2">Nucleus</location>
    </subcellularLocation>
</comment>
<dbReference type="InterPro" id="IPR003034">
    <property type="entry name" value="SAP_dom"/>
</dbReference>
<evidence type="ECO:0000256" key="2">
    <source>
        <dbReference type="ARBA" id="ARBA00004123"/>
    </source>
</evidence>
<keyword evidence="22" id="KW-1185">Reference proteome</keyword>
<feature type="compositionally biased region" description="Polar residues" evidence="18">
    <location>
        <begin position="180"/>
        <end position="193"/>
    </location>
</feature>
<evidence type="ECO:0000256" key="4">
    <source>
        <dbReference type="ARBA" id="ARBA00009506"/>
    </source>
</evidence>
<evidence type="ECO:0000256" key="1">
    <source>
        <dbReference type="ARBA" id="ARBA00000900"/>
    </source>
</evidence>
<dbReference type="SMART" id="SM00513">
    <property type="entry name" value="SAP"/>
    <property type="match status" value="1"/>
</dbReference>
<accession>A0ABM3Z7A8</accession>
<keyword evidence="8 17" id="KW-0227">DNA damage</keyword>
<evidence type="ECO:0000256" key="5">
    <source>
        <dbReference type="ARBA" id="ARBA00012483"/>
    </source>
</evidence>
<dbReference type="Pfam" id="PF13923">
    <property type="entry name" value="zf-C3HC4_2"/>
    <property type="match status" value="1"/>
</dbReference>
<feature type="region of interest" description="Disordered" evidence="18">
    <location>
        <begin position="165"/>
        <end position="193"/>
    </location>
</feature>
<keyword evidence="14" id="KW-0539">Nucleus</keyword>
<dbReference type="Gene3D" id="1.10.720.30">
    <property type="entry name" value="SAP domain"/>
    <property type="match status" value="1"/>
</dbReference>
<evidence type="ECO:0000256" key="14">
    <source>
        <dbReference type="ARBA" id="ARBA00023242"/>
    </source>
</evidence>
<evidence type="ECO:0000256" key="15">
    <source>
        <dbReference type="ARBA" id="ARBA00031783"/>
    </source>
</evidence>
<keyword evidence="13 17" id="KW-0234">DNA repair</keyword>
<dbReference type="InterPro" id="IPR036361">
    <property type="entry name" value="SAP_dom_sf"/>
</dbReference>
<proteinExistence type="inferred from homology"/>
<evidence type="ECO:0000259" key="20">
    <source>
        <dbReference type="PROSITE" id="PS50800"/>
    </source>
</evidence>
<evidence type="ECO:0000259" key="21">
    <source>
        <dbReference type="PROSITE" id="PS51908"/>
    </source>
</evidence>
<comment type="similarity">
    <text evidence="4">Belongs to the RAD18 family.</text>
</comment>
<evidence type="ECO:0000256" key="8">
    <source>
        <dbReference type="ARBA" id="ARBA00022763"/>
    </source>
</evidence>
<evidence type="ECO:0000313" key="22">
    <source>
        <dbReference type="Proteomes" id="UP001652622"/>
    </source>
</evidence>
<evidence type="ECO:0000313" key="23">
    <source>
        <dbReference type="RefSeq" id="XP_060544253.1"/>
    </source>
</evidence>
<keyword evidence="6" id="KW-0808">Transferase</keyword>
<keyword evidence="7" id="KW-0479">Metal-binding</keyword>
<evidence type="ECO:0000259" key="19">
    <source>
        <dbReference type="PROSITE" id="PS50089"/>
    </source>
</evidence>
<dbReference type="EC" id="2.3.2.27" evidence="5"/>
<dbReference type="RefSeq" id="XP_060544253.1">
    <property type="nucleotide sequence ID" value="XM_060688270.1"/>
</dbReference>
<evidence type="ECO:0000256" key="9">
    <source>
        <dbReference type="ARBA" id="ARBA00022771"/>
    </source>
</evidence>
<gene>
    <name evidence="23" type="primary">RAD18</name>
</gene>
<evidence type="ECO:0000256" key="16">
    <source>
        <dbReference type="PROSITE-ProRule" id="PRU00175"/>
    </source>
</evidence>
<comment type="catalytic activity">
    <reaction evidence="1">
        <text>S-ubiquitinyl-[E2 ubiquitin-conjugating enzyme]-L-cysteine + [acceptor protein]-L-lysine = [E2 ubiquitin-conjugating enzyme]-L-cysteine + N(6)-ubiquitinyl-[acceptor protein]-L-lysine.</text>
        <dbReference type="EC" id="2.3.2.27"/>
    </reaction>
</comment>
<feature type="domain" description="SAP" evidence="20">
    <location>
        <begin position="249"/>
        <end position="283"/>
    </location>
</feature>
<reference evidence="23" key="1">
    <citation type="submission" date="2025-08" db="UniProtKB">
        <authorList>
            <consortium name="RefSeq"/>
        </authorList>
    </citation>
    <scope>IDENTIFICATION</scope>
    <source>
        <tissue evidence="23">Blood</tissue>
    </source>
</reference>
<sequence>MSFPVTELRWPKHLLPLQEVDNLLRCGICFDYFNTAMIIPQCSHNFCSLCIRKSLSYKPQCPICCMVATGPDLKNNRILDELVQNFISARQRLFQAVLDSPSISSPTLLPKKAPLQGHILNSPDGLFLKRKKQCADTFPVNENRHLISADKDKIIKIKQEENPCSSEESYEAGGKEVANTAPTGSIRNSEMPSTSATKFVTKVECPVCGVPVQELHINNHLDSCLTRDEKKDSLRSSGQKRKLLPKLVYSLLSDRDLRKRLKEHGLSTQGTKQQLIKRHQEFVHMYNSECDSLNPKSVAEIVKELENIEKTQAQLDASKPKEDSMVFSKHQTENEIDDIHRDYRKKHKAEFQLLIDQMKKRKKNASKEQIKEEKPEHKEERPEQKEATTDSGEKLRVQEQSEQASVSNQSPETEAAAWEENLSLFAACQSSASSNSSSSDIIRDLEIAGMCSNSSDKKRSVKTTKQKSQHSRSSSPISKSKRRRK</sequence>
<dbReference type="SMART" id="SM00734">
    <property type="entry name" value="ZnF_Rad18"/>
    <property type="match status" value="1"/>
</dbReference>
<feature type="compositionally biased region" description="Basic and acidic residues" evidence="18">
    <location>
        <begin position="318"/>
        <end position="333"/>
    </location>
</feature>
<feature type="compositionally biased region" description="Polar residues" evidence="18">
    <location>
        <begin position="400"/>
        <end position="412"/>
    </location>
</feature>
<name>A0ABM3Z7A8_PANGU</name>
<feature type="domain" description="RING-type" evidence="19">
    <location>
        <begin position="26"/>
        <end position="64"/>
    </location>
</feature>
<dbReference type="InterPro" id="IPR013083">
    <property type="entry name" value="Znf_RING/FYVE/PHD"/>
</dbReference>
<feature type="region of interest" description="Disordered" evidence="18">
    <location>
        <begin position="450"/>
        <end position="485"/>
    </location>
</feature>
<dbReference type="Pfam" id="PF02037">
    <property type="entry name" value="SAP"/>
    <property type="match status" value="1"/>
</dbReference>
<dbReference type="PROSITE" id="PS51908">
    <property type="entry name" value="ZF_UBZ4"/>
    <property type="match status" value="1"/>
</dbReference>
<evidence type="ECO:0000256" key="17">
    <source>
        <dbReference type="PROSITE-ProRule" id="PRU01256"/>
    </source>
</evidence>
<dbReference type="InterPro" id="IPR006642">
    <property type="entry name" value="Rad18_UBZ4"/>
</dbReference>
<dbReference type="SUPFAM" id="SSF57850">
    <property type="entry name" value="RING/U-box"/>
    <property type="match status" value="1"/>
</dbReference>
<evidence type="ECO:0000256" key="6">
    <source>
        <dbReference type="ARBA" id="ARBA00022679"/>
    </source>
</evidence>
<evidence type="ECO:0000256" key="3">
    <source>
        <dbReference type="ARBA" id="ARBA00004906"/>
    </source>
</evidence>
<dbReference type="GeneID" id="117673912"/>
<dbReference type="PROSITE" id="PS50089">
    <property type="entry name" value="ZF_RING_2"/>
    <property type="match status" value="1"/>
</dbReference>
<feature type="compositionally biased region" description="Basic residues" evidence="18">
    <location>
        <begin position="459"/>
        <end position="470"/>
    </location>
</feature>
<keyword evidence="9 16" id="KW-0863">Zinc-finger</keyword>
<dbReference type="PROSITE" id="PS00518">
    <property type="entry name" value="ZF_RING_1"/>
    <property type="match status" value="1"/>
</dbReference>
<keyword evidence="10" id="KW-0833">Ubl conjugation pathway</keyword>
<dbReference type="PANTHER" id="PTHR14134:SF2">
    <property type="entry name" value="E3 UBIQUITIN-PROTEIN LIGASE RAD18"/>
    <property type="match status" value="1"/>
</dbReference>
<dbReference type="InterPro" id="IPR001841">
    <property type="entry name" value="Znf_RING"/>
</dbReference>
<evidence type="ECO:0000256" key="7">
    <source>
        <dbReference type="ARBA" id="ARBA00022723"/>
    </source>
</evidence>
<evidence type="ECO:0000256" key="10">
    <source>
        <dbReference type="ARBA" id="ARBA00022786"/>
    </source>
</evidence>
<dbReference type="InterPro" id="IPR017907">
    <property type="entry name" value="Znf_RING_CS"/>
</dbReference>
<dbReference type="CDD" id="cd16529">
    <property type="entry name" value="RING-HC_RAD18"/>
    <property type="match status" value="1"/>
</dbReference>
<dbReference type="SMART" id="SM00184">
    <property type="entry name" value="RING"/>
    <property type="match status" value="1"/>
</dbReference>
<keyword evidence="12" id="KW-0238">DNA-binding</keyword>
<evidence type="ECO:0000256" key="18">
    <source>
        <dbReference type="SAM" id="MobiDB-lite"/>
    </source>
</evidence>
<organism evidence="22 23">
    <name type="scientific">Pantherophis guttatus</name>
    <name type="common">Corn snake</name>
    <name type="synonym">Elaphe guttata</name>
    <dbReference type="NCBI Taxonomy" id="94885"/>
    <lineage>
        <taxon>Eukaryota</taxon>
        <taxon>Metazoa</taxon>
        <taxon>Chordata</taxon>
        <taxon>Craniata</taxon>
        <taxon>Vertebrata</taxon>
        <taxon>Euteleostomi</taxon>
        <taxon>Lepidosauria</taxon>
        <taxon>Squamata</taxon>
        <taxon>Bifurcata</taxon>
        <taxon>Unidentata</taxon>
        <taxon>Episquamata</taxon>
        <taxon>Toxicofera</taxon>
        <taxon>Serpentes</taxon>
        <taxon>Colubroidea</taxon>
        <taxon>Colubridae</taxon>
        <taxon>Colubrinae</taxon>
        <taxon>Pantherophis</taxon>
    </lineage>
</organism>
<evidence type="ECO:0000256" key="11">
    <source>
        <dbReference type="ARBA" id="ARBA00022833"/>
    </source>
</evidence>
<evidence type="ECO:0000256" key="12">
    <source>
        <dbReference type="ARBA" id="ARBA00023125"/>
    </source>
</evidence>
<comment type="pathway">
    <text evidence="3">Protein modification; protein ubiquitination.</text>
</comment>
<feature type="domain" description="UBZ4-type" evidence="21">
    <location>
        <begin position="202"/>
        <end position="229"/>
    </location>
</feature>
<keyword evidence="11" id="KW-0862">Zinc</keyword>
<dbReference type="PANTHER" id="PTHR14134">
    <property type="entry name" value="E3 UBIQUITIN-PROTEIN LIGASE RAD18"/>
    <property type="match status" value="1"/>
</dbReference>